<organism evidence="1 2">
    <name type="scientific">Slackia isoflavoniconvertens</name>
    <dbReference type="NCBI Taxonomy" id="572010"/>
    <lineage>
        <taxon>Bacteria</taxon>
        <taxon>Bacillati</taxon>
        <taxon>Actinomycetota</taxon>
        <taxon>Coriobacteriia</taxon>
        <taxon>Eggerthellales</taxon>
        <taxon>Eggerthellaceae</taxon>
        <taxon>Slackia</taxon>
    </lineage>
</organism>
<dbReference type="EMBL" id="PPTO01000009">
    <property type="protein sequence ID" value="RDB58157.1"/>
    <property type="molecule type" value="Genomic_DNA"/>
</dbReference>
<dbReference type="AlphaFoldDB" id="A0A369LHM1"/>
<gene>
    <name evidence="1" type="ORF">C1881_06195</name>
</gene>
<name>A0A369LHM1_9ACTN</name>
<dbReference type="RefSeq" id="WP_114615667.1">
    <property type="nucleotide sequence ID" value="NZ_PPTO01000009.1"/>
</dbReference>
<evidence type="ECO:0000313" key="1">
    <source>
        <dbReference type="EMBL" id="RDB58157.1"/>
    </source>
</evidence>
<proteinExistence type="predicted"/>
<sequence length="240" mass="26853">MSKVKKPTSITTIKECEEALEWIDLELDKLDRNIRITSRAIFSPKKWTTAISGILWSKQVKQKTSDHICNSPFLSKLEGSARSDQSLQEIQLSRVMNTAKEVQAVCEETCSRLSGAVNEARAAVDQPVHVDDRNISALPEADREAIKQHDKAVQVAKREAAARQVESELSAWTAMQTRANRMVNRTSEALEARHAFTACNYEVLSDTHLKWAARRGNVQPPYNLVGVLGTRNVDVIEKEG</sequence>
<comment type="caution">
    <text evidence="1">The sequence shown here is derived from an EMBL/GenBank/DDBJ whole genome shotgun (WGS) entry which is preliminary data.</text>
</comment>
<reference evidence="1 2" key="1">
    <citation type="journal article" date="2018" name="Elife">
        <title>Discovery and characterization of a prevalent human gut bacterial enzyme sufficient for the inactivation of a family of plant toxins.</title>
        <authorList>
            <person name="Koppel N."/>
            <person name="Bisanz J.E."/>
            <person name="Pandelia M.E."/>
            <person name="Turnbaugh P.J."/>
            <person name="Balskus E.P."/>
        </authorList>
    </citation>
    <scope>NUCLEOTIDE SEQUENCE [LARGE SCALE GENOMIC DNA]</scope>
    <source>
        <strain evidence="1 2">OB21 GAM31</strain>
    </source>
</reference>
<dbReference type="Proteomes" id="UP000253975">
    <property type="component" value="Unassembled WGS sequence"/>
</dbReference>
<evidence type="ECO:0000313" key="2">
    <source>
        <dbReference type="Proteomes" id="UP000253975"/>
    </source>
</evidence>
<protein>
    <submittedName>
        <fullName evidence="1">Uncharacterized protein</fullName>
    </submittedName>
</protein>
<accession>A0A369LHM1</accession>